<evidence type="ECO:0000313" key="1">
    <source>
        <dbReference type="EMBL" id="EQB59645.1"/>
    </source>
</evidence>
<comment type="caution">
    <text evidence="1">The sequence shown here is derived from an EMBL/GenBank/DDBJ whole genome shotgun (WGS) entry which is preliminary data.</text>
</comment>
<accession>T0MEY5</accession>
<protein>
    <submittedName>
        <fullName evidence="1">Transfer origin protein, TraL</fullName>
    </submittedName>
</protein>
<sequence length="261" mass="29744">MSIFLNQVHFTMQAKGGVFKSGISALFAQYLIEKHQSEEEAIIVDTDPSNQTLCRFQKLKPLFIETVHQVNGEKVLNKAKFDEMMEAIISTTAPLLFDTGSSNYIELLNYIRSNNVFDVLTEEGKSIFLHIPIVGGQSMSDCLSELGTLSNLSNVKIVIWENHYFGDLKNDKGQNYTESKYYKQATDKIVGTVKLQFPEMHTDDLKKVIDDNLTFEEVLAMEKGNNKYGFMVKNRLKKVQSEIYEQLNNIFLTEEKSAPTK</sequence>
<reference evidence="1" key="1">
    <citation type="journal article" date="2013" name="Antimicrob. Agents Chemother.">
        <title>Characterization of TEM-1 beta-lactamase producing Kingella kingae clinical isolates.</title>
        <authorList>
            <person name="Banerjee A."/>
            <person name="Kaplan J.B."/>
            <person name="Soherwardy A."/>
            <person name="Nudell Y."/>
            <person name="Mackenzie G.A."/>
            <person name="Johnson S."/>
            <person name="Balashova N.V."/>
        </authorList>
    </citation>
    <scope>NUCLEOTIDE SEQUENCE</scope>
    <source>
        <strain evidence="1">KKC2005004457</strain>
        <plasmid evidence="1">unnamed</plasmid>
    </source>
</reference>
<dbReference type="AlphaFoldDB" id="T0MEY5"/>
<keyword evidence="1" id="KW-0614">Plasmid</keyword>
<name>T0MEY5_KINKI</name>
<geneLocation type="plasmid" evidence="1">
    <name>unnamed</name>
</geneLocation>
<proteinExistence type="predicted"/>
<gene>
    <name evidence="1" type="ORF">C297_p00080</name>
</gene>
<organism evidence="1">
    <name type="scientific">Kingella kingae KKC2005004457</name>
    <dbReference type="NCBI Taxonomy" id="1229911"/>
    <lineage>
        <taxon>Bacteria</taxon>
        <taxon>Pseudomonadati</taxon>
        <taxon>Pseudomonadota</taxon>
        <taxon>Betaproteobacteria</taxon>
        <taxon>Neisseriales</taxon>
        <taxon>Neisseriaceae</taxon>
        <taxon>Kingella</taxon>
    </lineage>
</organism>
<dbReference type="EMBL" id="AMPT01000002">
    <property type="protein sequence ID" value="EQB59645.1"/>
    <property type="molecule type" value="Genomic_DNA"/>
</dbReference>